<name>A0A8J3GCR4_9BACT</name>
<dbReference type="GO" id="GO:0003677">
    <property type="term" value="F:DNA binding"/>
    <property type="evidence" value="ECO:0007669"/>
    <property type="project" value="UniProtKB-KW"/>
</dbReference>
<evidence type="ECO:0000256" key="2">
    <source>
        <dbReference type="ARBA" id="ARBA00023163"/>
    </source>
</evidence>
<dbReference type="SUPFAM" id="SSF46785">
    <property type="entry name" value="Winged helix' DNA-binding domain"/>
    <property type="match status" value="1"/>
</dbReference>
<keyword evidence="5" id="KW-1185">Reference proteome</keyword>
<keyword evidence="2" id="KW-0804">Transcription</keyword>
<evidence type="ECO:0000259" key="3">
    <source>
        <dbReference type="PROSITE" id="PS51000"/>
    </source>
</evidence>
<dbReference type="InterPro" id="IPR036390">
    <property type="entry name" value="WH_DNA-bd_sf"/>
</dbReference>
<dbReference type="Proteomes" id="UP000598271">
    <property type="component" value="Unassembled WGS sequence"/>
</dbReference>
<dbReference type="InterPro" id="IPR001034">
    <property type="entry name" value="DeoR_HTH"/>
</dbReference>
<keyword evidence="4" id="KW-0238">DNA-binding</keyword>
<dbReference type="InterPro" id="IPR051534">
    <property type="entry name" value="CBASS_pafABC_assoc_protein"/>
</dbReference>
<reference evidence="4 5" key="1">
    <citation type="journal article" date="2014" name="Int. J. Syst. Evol. Microbiol.">
        <title>Complete genome sequence of Corynebacterium casei LMG S-19264T (=DSM 44701T), isolated from a smear-ripened cheese.</title>
        <authorList>
            <consortium name="US DOE Joint Genome Institute (JGI-PGF)"/>
            <person name="Walter F."/>
            <person name="Albersmeier A."/>
            <person name="Kalinowski J."/>
            <person name="Ruckert C."/>
        </authorList>
    </citation>
    <scope>NUCLEOTIDE SEQUENCE [LARGE SCALE GENOMIC DNA]</scope>
    <source>
        <strain evidence="4 5">KCTC 12866</strain>
    </source>
</reference>
<dbReference type="PANTHER" id="PTHR34580:SF1">
    <property type="entry name" value="PROTEIN PAFC"/>
    <property type="match status" value="1"/>
</dbReference>
<dbReference type="PROSITE" id="PS52050">
    <property type="entry name" value="WYL"/>
    <property type="match status" value="1"/>
</dbReference>
<evidence type="ECO:0000256" key="1">
    <source>
        <dbReference type="ARBA" id="ARBA00023015"/>
    </source>
</evidence>
<dbReference type="PANTHER" id="PTHR34580">
    <property type="match status" value="1"/>
</dbReference>
<evidence type="ECO:0000313" key="5">
    <source>
        <dbReference type="Proteomes" id="UP000598271"/>
    </source>
</evidence>
<dbReference type="InterPro" id="IPR013196">
    <property type="entry name" value="HTH_11"/>
</dbReference>
<protein>
    <submittedName>
        <fullName evidence="4">DNA-binding transcriptional regulator</fullName>
    </submittedName>
</protein>
<gene>
    <name evidence="4" type="ORF">GCM10007390_47410</name>
</gene>
<accession>A0A8J3GCR4</accession>
<dbReference type="Gene3D" id="1.10.10.10">
    <property type="entry name" value="Winged helix-like DNA-binding domain superfamily/Winged helix DNA-binding domain"/>
    <property type="match status" value="1"/>
</dbReference>
<dbReference type="InterPro" id="IPR026881">
    <property type="entry name" value="WYL_dom"/>
</dbReference>
<sequence>MIDADTKRLSRLIALLALLQTKRLFKATELAARFGVSVRTIYRDIRSLEAAGIPLMTEEGKGYRLLDSYRLPPVMLSEQEANAIITAQHLISVNKDSSFLDAYGLAVQKIKAVFGRTTRDRANVLDDRLKVYPKAKPVTTSNHLPILQRALTNYQLIDNRYRSAQNEATSRQVEPFALLLSTEADWLLVGWCRLRQGFRIFRLDRISSLHVLNLYFEPHSITLKQYFDTLGE</sequence>
<feature type="domain" description="HTH deoR-type" evidence="3">
    <location>
        <begin position="8"/>
        <end position="63"/>
    </location>
</feature>
<evidence type="ECO:0000313" key="4">
    <source>
        <dbReference type="EMBL" id="GHB86412.1"/>
    </source>
</evidence>
<dbReference type="AlphaFoldDB" id="A0A8J3GCR4"/>
<dbReference type="PROSITE" id="PS51000">
    <property type="entry name" value="HTH_DEOR_2"/>
    <property type="match status" value="1"/>
</dbReference>
<comment type="caution">
    <text evidence="4">The sequence shown here is derived from an EMBL/GenBank/DDBJ whole genome shotgun (WGS) entry which is preliminary data.</text>
</comment>
<dbReference type="RefSeq" id="WP_189568245.1">
    <property type="nucleotide sequence ID" value="NZ_BMXF01000007.1"/>
</dbReference>
<proteinExistence type="predicted"/>
<dbReference type="GO" id="GO:0003700">
    <property type="term" value="F:DNA-binding transcription factor activity"/>
    <property type="evidence" value="ECO:0007669"/>
    <property type="project" value="InterPro"/>
</dbReference>
<dbReference type="EMBL" id="BMXF01000007">
    <property type="protein sequence ID" value="GHB86412.1"/>
    <property type="molecule type" value="Genomic_DNA"/>
</dbReference>
<organism evidence="4 5">
    <name type="scientific">Persicitalea jodogahamensis</name>
    <dbReference type="NCBI Taxonomy" id="402147"/>
    <lineage>
        <taxon>Bacteria</taxon>
        <taxon>Pseudomonadati</taxon>
        <taxon>Bacteroidota</taxon>
        <taxon>Cytophagia</taxon>
        <taxon>Cytophagales</taxon>
        <taxon>Spirosomataceae</taxon>
        <taxon>Persicitalea</taxon>
    </lineage>
</organism>
<dbReference type="Pfam" id="PF08279">
    <property type="entry name" value="HTH_11"/>
    <property type="match status" value="1"/>
</dbReference>
<dbReference type="Pfam" id="PF13280">
    <property type="entry name" value="WYL"/>
    <property type="match status" value="1"/>
</dbReference>
<dbReference type="InterPro" id="IPR036388">
    <property type="entry name" value="WH-like_DNA-bd_sf"/>
</dbReference>
<keyword evidence="1" id="KW-0805">Transcription regulation</keyword>